<keyword evidence="1" id="KW-0694">RNA-binding</keyword>
<reference evidence="3 4" key="1">
    <citation type="submission" date="2019-08" db="EMBL/GenBank/DDBJ databases">
        <authorList>
            <person name="Alioto T."/>
            <person name="Alioto T."/>
            <person name="Gomez Garrido J."/>
        </authorList>
    </citation>
    <scope>NUCLEOTIDE SEQUENCE [LARGE SCALE GENOMIC DNA]</scope>
</reference>
<dbReference type="InterPro" id="IPR036986">
    <property type="entry name" value="S4_RNA-bd_sf"/>
</dbReference>
<dbReference type="Proteomes" id="UP000325440">
    <property type="component" value="Unassembled WGS sequence"/>
</dbReference>
<gene>
    <name evidence="3" type="ORF">CINCED_3A014464</name>
</gene>
<proteinExistence type="predicted"/>
<dbReference type="PROSITE" id="PS50889">
    <property type="entry name" value="S4"/>
    <property type="match status" value="1"/>
</dbReference>
<dbReference type="GO" id="GO:0005739">
    <property type="term" value="C:mitochondrion"/>
    <property type="evidence" value="ECO:0007669"/>
    <property type="project" value="TreeGrafter"/>
</dbReference>
<dbReference type="EMBL" id="CABPRJ010000004">
    <property type="protein sequence ID" value="VVC24616.1"/>
    <property type="molecule type" value="Genomic_DNA"/>
</dbReference>
<evidence type="ECO:0000313" key="3">
    <source>
        <dbReference type="EMBL" id="VVC24616.1"/>
    </source>
</evidence>
<sequence>MFNSSRFLSKLLPTPFKLIQPISLVLCKALNNRSVWSICSRYPQSVHSNKFESLNLNNRYKRTKKDDDDLDNELDLEMDDSSKLITFRTSTLRMDAVLKHALGKSRNKIEVAFYNSQIRVNGKKISKKSHTLEVGDEVDLVKGPSPNNPDFLIVSRVEVISTKLDGDELEVKLKKFKSLLVDNYENTWKSSS</sequence>
<accession>A0A5E4LYI7</accession>
<dbReference type="GO" id="GO:1903108">
    <property type="term" value="P:regulation of mitochondrial transcription"/>
    <property type="evidence" value="ECO:0007669"/>
    <property type="project" value="TreeGrafter"/>
</dbReference>
<dbReference type="OrthoDB" id="4150at2759"/>
<feature type="domain" description="RNA-binding S4" evidence="2">
    <location>
        <begin position="92"/>
        <end position="149"/>
    </location>
</feature>
<dbReference type="AlphaFoldDB" id="A0A5E4LYI7"/>
<evidence type="ECO:0000256" key="1">
    <source>
        <dbReference type="PROSITE-ProRule" id="PRU00182"/>
    </source>
</evidence>
<name>A0A5E4LYI7_9HEMI</name>
<dbReference type="Gene3D" id="3.10.290.10">
    <property type="entry name" value="RNA-binding S4 domain"/>
    <property type="match status" value="1"/>
</dbReference>
<organism evidence="3 4">
    <name type="scientific">Cinara cedri</name>
    <dbReference type="NCBI Taxonomy" id="506608"/>
    <lineage>
        <taxon>Eukaryota</taxon>
        <taxon>Metazoa</taxon>
        <taxon>Ecdysozoa</taxon>
        <taxon>Arthropoda</taxon>
        <taxon>Hexapoda</taxon>
        <taxon>Insecta</taxon>
        <taxon>Pterygota</taxon>
        <taxon>Neoptera</taxon>
        <taxon>Paraneoptera</taxon>
        <taxon>Hemiptera</taxon>
        <taxon>Sternorrhyncha</taxon>
        <taxon>Aphidomorpha</taxon>
        <taxon>Aphidoidea</taxon>
        <taxon>Aphididae</taxon>
        <taxon>Lachninae</taxon>
        <taxon>Cinara</taxon>
    </lineage>
</organism>
<dbReference type="GO" id="GO:0003723">
    <property type="term" value="F:RNA binding"/>
    <property type="evidence" value="ECO:0007669"/>
    <property type="project" value="UniProtKB-KW"/>
</dbReference>
<dbReference type="CDD" id="cd00165">
    <property type="entry name" value="S4"/>
    <property type="match status" value="1"/>
</dbReference>
<evidence type="ECO:0000313" key="4">
    <source>
        <dbReference type="Proteomes" id="UP000325440"/>
    </source>
</evidence>
<dbReference type="PANTHER" id="PTHR13633:SF3">
    <property type="entry name" value="MITOCHONDRIAL TRANSCRIPTION RESCUE FACTOR 1"/>
    <property type="match status" value="1"/>
</dbReference>
<dbReference type="InterPro" id="IPR057896">
    <property type="entry name" value="MTRES1_C"/>
</dbReference>
<dbReference type="Pfam" id="PF25818">
    <property type="entry name" value="MTRES1_C"/>
    <property type="match status" value="1"/>
</dbReference>
<dbReference type="SMART" id="SM00363">
    <property type="entry name" value="S4"/>
    <property type="match status" value="1"/>
</dbReference>
<dbReference type="SUPFAM" id="SSF55174">
    <property type="entry name" value="Alpha-L RNA-binding motif"/>
    <property type="match status" value="1"/>
</dbReference>
<evidence type="ECO:0000259" key="2">
    <source>
        <dbReference type="SMART" id="SM00363"/>
    </source>
</evidence>
<dbReference type="PANTHER" id="PTHR13633">
    <property type="entry name" value="MITOCHONDRIAL TRANSCRIPTION RESCUE FACTOR 1"/>
    <property type="match status" value="1"/>
</dbReference>
<keyword evidence="4" id="KW-1185">Reference proteome</keyword>
<protein>
    <submittedName>
        <fullName evidence="3">RNA-binding S4 domain</fullName>
    </submittedName>
</protein>
<dbReference type="InterPro" id="IPR002942">
    <property type="entry name" value="S4_RNA-bd"/>
</dbReference>